<evidence type="ECO:0000313" key="3">
    <source>
        <dbReference type="Proteomes" id="UP001190700"/>
    </source>
</evidence>
<sequence>MPTATVRSAADGGRELFYKAILMLGVSLREYLDMGGTVAHPPVLLTTPEMETHAWVVDRGVVDAALLEYRSRPAGSGNSRPELKHVPSTLEFEIHLLDLDCLTAWVEVEQSEWYRKLQSHPVLAPVPTPPTSSQAPIPPPLDGRAHFLALTAAPPSRFSTLQPLSTPTTVPTGHGPSHSRPHLSAHAATFTPATTSSAAGEPSSRDLISEQKIEEALGKLVNKVPKFPSGEDLSEDDKINELETFSRKVQNLLDNKLVQRACRQVSCTGEGYIATVSDILWKVAEECLGAEQREFVEKAASGVGTSTGWMRRFADADIFFGDLALSMLAIEKLQKLRLTRRQTSKKTANAFHSRLSARQRTVNFLAKVVPGCVSVLDVDFGHHFWRGLVHHSKVGLEMRRVNLDLNDPKAWEGRARAEGHSCGVTSAVLKVLEFATDIEASKASRQRMQPVEELRHLQPPSGSNAVDAP</sequence>
<dbReference type="Proteomes" id="UP001190700">
    <property type="component" value="Unassembled WGS sequence"/>
</dbReference>
<name>A0AAE0BW11_9CHLO</name>
<feature type="compositionally biased region" description="Polar residues" evidence="1">
    <location>
        <begin position="158"/>
        <end position="171"/>
    </location>
</feature>
<evidence type="ECO:0000256" key="1">
    <source>
        <dbReference type="SAM" id="MobiDB-lite"/>
    </source>
</evidence>
<comment type="caution">
    <text evidence="2">The sequence shown here is derived from an EMBL/GenBank/DDBJ whole genome shotgun (WGS) entry which is preliminary data.</text>
</comment>
<dbReference type="EMBL" id="LGRX02032617">
    <property type="protein sequence ID" value="KAK3243836.1"/>
    <property type="molecule type" value="Genomic_DNA"/>
</dbReference>
<feature type="region of interest" description="Disordered" evidence="1">
    <location>
        <begin position="158"/>
        <end position="183"/>
    </location>
</feature>
<proteinExistence type="predicted"/>
<reference evidence="2 3" key="1">
    <citation type="journal article" date="2015" name="Genome Biol. Evol.">
        <title>Comparative Genomics of a Bacterivorous Green Alga Reveals Evolutionary Causalities and Consequences of Phago-Mixotrophic Mode of Nutrition.</title>
        <authorList>
            <person name="Burns J.A."/>
            <person name="Paasch A."/>
            <person name="Narechania A."/>
            <person name="Kim E."/>
        </authorList>
    </citation>
    <scope>NUCLEOTIDE SEQUENCE [LARGE SCALE GENOMIC DNA]</scope>
    <source>
        <strain evidence="2 3">PLY_AMNH</strain>
    </source>
</reference>
<gene>
    <name evidence="2" type="ORF">CYMTET_46523</name>
</gene>
<dbReference type="AlphaFoldDB" id="A0AAE0BW11"/>
<keyword evidence="3" id="KW-1185">Reference proteome</keyword>
<organism evidence="2 3">
    <name type="scientific">Cymbomonas tetramitiformis</name>
    <dbReference type="NCBI Taxonomy" id="36881"/>
    <lineage>
        <taxon>Eukaryota</taxon>
        <taxon>Viridiplantae</taxon>
        <taxon>Chlorophyta</taxon>
        <taxon>Pyramimonadophyceae</taxon>
        <taxon>Pyramimonadales</taxon>
        <taxon>Pyramimonadaceae</taxon>
        <taxon>Cymbomonas</taxon>
    </lineage>
</organism>
<accession>A0AAE0BW11</accession>
<protein>
    <submittedName>
        <fullName evidence="2">Uncharacterized protein</fullName>
    </submittedName>
</protein>
<evidence type="ECO:0000313" key="2">
    <source>
        <dbReference type="EMBL" id="KAK3243836.1"/>
    </source>
</evidence>
<feature type="compositionally biased region" description="Polar residues" evidence="1">
    <location>
        <begin position="460"/>
        <end position="469"/>
    </location>
</feature>
<feature type="region of interest" description="Disordered" evidence="1">
    <location>
        <begin position="445"/>
        <end position="469"/>
    </location>
</feature>